<evidence type="ECO:0000313" key="1">
    <source>
        <dbReference type="EMBL" id="MPN01436.1"/>
    </source>
</evidence>
<reference evidence="1" key="1">
    <citation type="submission" date="2019-08" db="EMBL/GenBank/DDBJ databases">
        <authorList>
            <person name="Kucharzyk K."/>
            <person name="Murdoch R.W."/>
            <person name="Higgins S."/>
            <person name="Loffler F."/>
        </authorList>
    </citation>
    <scope>NUCLEOTIDE SEQUENCE</scope>
</reference>
<gene>
    <name evidence="1" type="ORF">SDC9_148645</name>
</gene>
<accession>A0A645EJ13</accession>
<dbReference type="EMBL" id="VSSQ01047445">
    <property type="protein sequence ID" value="MPN01436.1"/>
    <property type="molecule type" value="Genomic_DNA"/>
</dbReference>
<comment type="caution">
    <text evidence="1">The sequence shown here is derived from an EMBL/GenBank/DDBJ whole genome shotgun (WGS) entry which is preliminary data.</text>
</comment>
<proteinExistence type="predicted"/>
<sequence length="69" mass="7885">MNRLAAITLQILNHLLARQQGLGLFLEALDLSQLLIQNGNFLLEKFISLILSLNFRINQRVNCEHNKNA</sequence>
<name>A0A645EJ13_9ZZZZ</name>
<protein>
    <submittedName>
        <fullName evidence="1">Uncharacterized protein</fullName>
    </submittedName>
</protein>
<organism evidence="1">
    <name type="scientific">bioreactor metagenome</name>
    <dbReference type="NCBI Taxonomy" id="1076179"/>
    <lineage>
        <taxon>unclassified sequences</taxon>
        <taxon>metagenomes</taxon>
        <taxon>ecological metagenomes</taxon>
    </lineage>
</organism>
<dbReference type="AlphaFoldDB" id="A0A645EJ13"/>